<reference evidence="7" key="1">
    <citation type="submission" date="2021-03" db="EMBL/GenBank/DDBJ databases">
        <title>Draft genome sequence of rust myrtle Austropuccinia psidii MF-1, a brazilian biotype.</title>
        <authorList>
            <person name="Quecine M.C."/>
            <person name="Pachon D.M.R."/>
            <person name="Bonatelli M.L."/>
            <person name="Correr F.H."/>
            <person name="Franceschini L.M."/>
            <person name="Leite T.F."/>
            <person name="Margarido G.R.A."/>
            <person name="Almeida C.A."/>
            <person name="Ferrarezi J.A."/>
            <person name="Labate C.A."/>
        </authorList>
    </citation>
    <scope>NUCLEOTIDE SEQUENCE</scope>
    <source>
        <strain evidence="7">MF-1</strain>
    </source>
</reference>
<dbReference type="OrthoDB" id="21573at2759"/>
<dbReference type="GO" id="GO:0005739">
    <property type="term" value="C:mitochondrion"/>
    <property type="evidence" value="ECO:0007669"/>
    <property type="project" value="TreeGrafter"/>
</dbReference>
<dbReference type="PANTHER" id="PTHR10938">
    <property type="entry name" value="TRANSLATION INITIATION FACTOR IF-3"/>
    <property type="match status" value="1"/>
</dbReference>
<dbReference type="InterPro" id="IPR019814">
    <property type="entry name" value="Translation_initiation_fac_3_N"/>
</dbReference>
<dbReference type="InterPro" id="IPR036787">
    <property type="entry name" value="T_IF-3_N_sf"/>
</dbReference>
<evidence type="ECO:0000259" key="6">
    <source>
        <dbReference type="Pfam" id="PF05198"/>
    </source>
</evidence>
<dbReference type="InterPro" id="IPR001288">
    <property type="entry name" value="Translation_initiation_fac_3"/>
</dbReference>
<keyword evidence="2" id="KW-0396">Initiation factor</keyword>
<evidence type="ECO:0000256" key="3">
    <source>
        <dbReference type="ARBA" id="ARBA00022917"/>
    </source>
</evidence>
<feature type="coiled-coil region" evidence="4">
    <location>
        <begin position="190"/>
        <end position="217"/>
    </location>
</feature>
<dbReference type="GO" id="GO:0032790">
    <property type="term" value="P:ribosome disassembly"/>
    <property type="evidence" value="ECO:0007669"/>
    <property type="project" value="TreeGrafter"/>
</dbReference>
<dbReference type="EMBL" id="AVOT02000116">
    <property type="protein sequence ID" value="MBW0461150.1"/>
    <property type="molecule type" value="Genomic_DNA"/>
</dbReference>
<accession>A0A9Q3B9M8</accession>
<evidence type="ECO:0008006" key="9">
    <source>
        <dbReference type="Google" id="ProtNLM"/>
    </source>
</evidence>
<comment type="similarity">
    <text evidence="1">Belongs to the IF-3 family.</text>
</comment>
<protein>
    <recommendedName>
        <fullName evidence="9">Translation initiation factor 3 N-terminal domain-containing protein</fullName>
    </recommendedName>
</protein>
<dbReference type="Proteomes" id="UP000765509">
    <property type="component" value="Unassembled WGS sequence"/>
</dbReference>
<evidence type="ECO:0000313" key="7">
    <source>
        <dbReference type="EMBL" id="MBW0461150.1"/>
    </source>
</evidence>
<evidence type="ECO:0000313" key="8">
    <source>
        <dbReference type="Proteomes" id="UP000765509"/>
    </source>
</evidence>
<keyword evidence="8" id="KW-1185">Reference proteome</keyword>
<dbReference type="InterPro" id="IPR019815">
    <property type="entry name" value="Translation_initiation_fac_3_C"/>
</dbReference>
<dbReference type="Gene3D" id="3.10.20.80">
    <property type="entry name" value="Translation initiation factor 3 (IF-3), N-terminal domain"/>
    <property type="match status" value="1"/>
</dbReference>
<evidence type="ECO:0000256" key="2">
    <source>
        <dbReference type="ARBA" id="ARBA00022540"/>
    </source>
</evidence>
<evidence type="ECO:0000259" key="5">
    <source>
        <dbReference type="Pfam" id="PF00707"/>
    </source>
</evidence>
<dbReference type="GO" id="GO:0043022">
    <property type="term" value="F:ribosome binding"/>
    <property type="evidence" value="ECO:0007669"/>
    <property type="project" value="TreeGrafter"/>
</dbReference>
<dbReference type="SUPFAM" id="SSF55200">
    <property type="entry name" value="Translation initiation factor IF3, C-terminal domain"/>
    <property type="match status" value="1"/>
</dbReference>
<dbReference type="PANTHER" id="PTHR10938:SF0">
    <property type="entry name" value="TRANSLATION INITIATION FACTOR IF-3, MITOCHONDRIAL"/>
    <property type="match status" value="1"/>
</dbReference>
<dbReference type="InterPro" id="IPR036788">
    <property type="entry name" value="T_IF-3_C_sf"/>
</dbReference>
<dbReference type="Pfam" id="PF05198">
    <property type="entry name" value="IF3_N"/>
    <property type="match status" value="1"/>
</dbReference>
<proteinExistence type="inferred from homology"/>
<keyword evidence="4" id="KW-0175">Coiled coil</keyword>
<sequence>MILKIAQAWKFERAEAVSICTQIQHYYSDEAPSKITNEVLQMYHLMPNSDLWVTVLRSSNQTWPGLLYSNRKLCRCDRFRRYQYHPKRILPFSSTSSVSLSVAITTFDSLKRASRSKAACDHQIKSQWIQLVNPSSTLKSQVTENDASAPSNSLIQPSLTREVLARLDLNKYTLVEVNPNADPPICKIISKELISEKERTKLKQKKAQQKMNRHENVIKEIHLTWMINSNDLSHKLKVVQQSFEKGYKVRVIITSAHRYQEVEHQHKTELLNELDERLTSFGGQKTKEEMEGRKLMIEWHPVEKK</sequence>
<dbReference type="AlphaFoldDB" id="A0A9Q3B9M8"/>
<dbReference type="GO" id="GO:0070124">
    <property type="term" value="P:mitochondrial translational initiation"/>
    <property type="evidence" value="ECO:0007669"/>
    <property type="project" value="TreeGrafter"/>
</dbReference>
<dbReference type="Pfam" id="PF00707">
    <property type="entry name" value="IF3_C"/>
    <property type="match status" value="1"/>
</dbReference>
<dbReference type="Gene3D" id="3.30.110.10">
    <property type="entry name" value="Translation initiation factor 3 (IF-3), C-terminal domain"/>
    <property type="match status" value="1"/>
</dbReference>
<evidence type="ECO:0000256" key="1">
    <source>
        <dbReference type="ARBA" id="ARBA00005439"/>
    </source>
</evidence>
<comment type="caution">
    <text evidence="7">The sequence shown here is derived from an EMBL/GenBank/DDBJ whole genome shotgun (WGS) entry which is preliminary data.</text>
</comment>
<feature type="domain" description="Translation initiation factor 3 N-terminal" evidence="6">
    <location>
        <begin position="160"/>
        <end position="203"/>
    </location>
</feature>
<gene>
    <name evidence="7" type="ORF">O181_000865</name>
</gene>
<evidence type="ECO:0000256" key="4">
    <source>
        <dbReference type="SAM" id="Coils"/>
    </source>
</evidence>
<dbReference type="GO" id="GO:0003743">
    <property type="term" value="F:translation initiation factor activity"/>
    <property type="evidence" value="ECO:0007669"/>
    <property type="project" value="UniProtKB-KW"/>
</dbReference>
<name>A0A9Q3B9M8_9BASI</name>
<feature type="domain" description="Translation initiation factor 3 C-terminal" evidence="5">
    <location>
        <begin position="217"/>
        <end position="297"/>
    </location>
</feature>
<keyword evidence="3" id="KW-0648">Protein biosynthesis</keyword>
<organism evidence="7 8">
    <name type="scientific">Austropuccinia psidii MF-1</name>
    <dbReference type="NCBI Taxonomy" id="1389203"/>
    <lineage>
        <taxon>Eukaryota</taxon>
        <taxon>Fungi</taxon>
        <taxon>Dikarya</taxon>
        <taxon>Basidiomycota</taxon>
        <taxon>Pucciniomycotina</taxon>
        <taxon>Pucciniomycetes</taxon>
        <taxon>Pucciniales</taxon>
        <taxon>Sphaerophragmiaceae</taxon>
        <taxon>Austropuccinia</taxon>
    </lineage>
</organism>